<name>A0A4R1YLP3_9RHOB</name>
<dbReference type="InterPro" id="IPR000131">
    <property type="entry name" value="ATP_synth_F1_gsu"/>
</dbReference>
<organism evidence="10 11">
    <name type="scientific">Rhodovulum steppense</name>
    <dbReference type="NCBI Taxonomy" id="540251"/>
    <lineage>
        <taxon>Bacteria</taxon>
        <taxon>Pseudomonadati</taxon>
        <taxon>Pseudomonadota</taxon>
        <taxon>Alphaproteobacteria</taxon>
        <taxon>Rhodobacterales</taxon>
        <taxon>Paracoccaceae</taxon>
        <taxon>Rhodovulum</taxon>
    </lineage>
</organism>
<keyword evidence="4" id="KW-0813">Transport</keyword>
<keyword evidence="11" id="KW-1185">Reference proteome</keyword>
<keyword evidence="6" id="KW-0406">Ion transport</keyword>
<dbReference type="Proteomes" id="UP000295277">
    <property type="component" value="Unassembled WGS sequence"/>
</dbReference>
<evidence type="ECO:0000313" key="11">
    <source>
        <dbReference type="Proteomes" id="UP000295277"/>
    </source>
</evidence>
<dbReference type="Gene3D" id="3.40.1380.10">
    <property type="match status" value="1"/>
</dbReference>
<evidence type="ECO:0000313" key="10">
    <source>
        <dbReference type="EMBL" id="TCM78095.1"/>
    </source>
</evidence>
<evidence type="ECO:0000256" key="1">
    <source>
        <dbReference type="ARBA" id="ARBA00003456"/>
    </source>
</evidence>
<dbReference type="PANTHER" id="PTHR11693:SF22">
    <property type="entry name" value="ATP SYNTHASE SUBUNIT GAMMA, MITOCHONDRIAL"/>
    <property type="match status" value="1"/>
</dbReference>
<dbReference type="Pfam" id="PF00231">
    <property type="entry name" value="ATP-synt"/>
    <property type="match status" value="1"/>
</dbReference>
<dbReference type="PROSITE" id="PS00153">
    <property type="entry name" value="ATPASE_GAMMA"/>
    <property type="match status" value="1"/>
</dbReference>
<evidence type="ECO:0000256" key="4">
    <source>
        <dbReference type="ARBA" id="ARBA00022448"/>
    </source>
</evidence>
<keyword evidence="9" id="KW-0066">ATP synthesis</keyword>
<evidence type="ECO:0000256" key="7">
    <source>
        <dbReference type="ARBA" id="ARBA00023136"/>
    </source>
</evidence>
<dbReference type="OrthoDB" id="6169121at2"/>
<dbReference type="PANTHER" id="PTHR11693">
    <property type="entry name" value="ATP SYNTHASE GAMMA CHAIN"/>
    <property type="match status" value="1"/>
</dbReference>
<evidence type="ECO:0000256" key="3">
    <source>
        <dbReference type="ARBA" id="ARBA00007681"/>
    </source>
</evidence>
<comment type="subcellular location">
    <subcellularLocation>
        <location evidence="2">Membrane</location>
        <topology evidence="2">Peripheral membrane protein</topology>
    </subcellularLocation>
</comment>
<dbReference type="SUPFAM" id="SSF52943">
    <property type="entry name" value="ATP synthase (F1-ATPase), gamma subunit"/>
    <property type="match status" value="1"/>
</dbReference>
<sequence>MSDADLSARIDGIRQLGSVVRAMTGIAGARARTARAQIAAVDEYAATLDAALSQGLAGMPQEEPDLTARPALLVFCAEQGFVGGFSERVLDAVGAIPEGTDLFLIGNRGTAIAAARGTLPVWSAAMPSRSASLPKFADRVLGAVLADGDLRPVSVVHSIWNHGQAAVERSALFPLPPAKDAAPRAAPLTNLPAADLAAALALDQLHAGLTRAALHAFVAENEARMAAMSAASRQIEDELGVLEALARRERQEAITAEIIEIASGAMAGLQGRSAVQSVHT</sequence>
<evidence type="ECO:0000256" key="2">
    <source>
        <dbReference type="ARBA" id="ARBA00004170"/>
    </source>
</evidence>
<reference evidence="10 11" key="1">
    <citation type="submission" date="2019-03" db="EMBL/GenBank/DDBJ databases">
        <title>Genomic Encyclopedia of Type Strains, Phase IV (KMG-IV): sequencing the most valuable type-strain genomes for metagenomic binning, comparative biology and taxonomic classification.</title>
        <authorList>
            <person name="Goeker M."/>
        </authorList>
    </citation>
    <scope>NUCLEOTIDE SEQUENCE [LARGE SCALE GENOMIC DNA]</scope>
    <source>
        <strain evidence="10 11">DSM 21153</strain>
    </source>
</reference>
<evidence type="ECO:0000256" key="8">
    <source>
        <dbReference type="ARBA" id="ARBA00023196"/>
    </source>
</evidence>
<dbReference type="PRINTS" id="PR00126">
    <property type="entry name" value="ATPASEGAMMA"/>
</dbReference>
<dbReference type="InterPro" id="IPR035968">
    <property type="entry name" value="ATP_synth_F1_ATPase_gsu"/>
</dbReference>
<comment type="similarity">
    <text evidence="3">Belongs to the ATPase gamma chain family.</text>
</comment>
<proteinExistence type="inferred from homology"/>
<dbReference type="AlphaFoldDB" id="A0A4R1YLP3"/>
<evidence type="ECO:0000256" key="5">
    <source>
        <dbReference type="ARBA" id="ARBA00022781"/>
    </source>
</evidence>
<dbReference type="GO" id="GO:0045259">
    <property type="term" value="C:proton-transporting ATP synthase complex"/>
    <property type="evidence" value="ECO:0007669"/>
    <property type="project" value="UniProtKB-KW"/>
</dbReference>
<keyword evidence="7" id="KW-0472">Membrane</keyword>
<accession>A0A4R1YLP3</accession>
<dbReference type="RefSeq" id="WP_132696365.1">
    <property type="nucleotide sequence ID" value="NZ_SLVM01000027.1"/>
</dbReference>
<keyword evidence="8" id="KW-0139">CF(1)</keyword>
<evidence type="ECO:0000256" key="9">
    <source>
        <dbReference type="ARBA" id="ARBA00023310"/>
    </source>
</evidence>
<dbReference type="InterPro" id="IPR023632">
    <property type="entry name" value="ATP_synth_F1_gsu_CS"/>
</dbReference>
<protein>
    <submittedName>
        <fullName evidence="10">F-type H+-transporting ATPase subunit gamma</fullName>
    </submittedName>
</protein>
<evidence type="ECO:0000256" key="6">
    <source>
        <dbReference type="ARBA" id="ARBA00023065"/>
    </source>
</evidence>
<gene>
    <name evidence="10" type="ORF">EV216_12736</name>
</gene>
<dbReference type="EMBL" id="SLVM01000027">
    <property type="protein sequence ID" value="TCM78095.1"/>
    <property type="molecule type" value="Genomic_DNA"/>
</dbReference>
<dbReference type="GO" id="GO:0046933">
    <property type="term" value="F:proton-transporting ATP synthase activity, rotational mechanism"/>
    <property type="evidence" value="ECO:0007669"/>
    <property type="project" value="InterPro"/>
</dbReference>
<comment type="function">
    <text evidence="1">Produces ATP from ADP in the presence of a proton gradient across the membrane. The gamma chain is believed to be important in regulating ATPase activity and the flow of protons through the CF(0) complex.</text>
</comment>
<dbReference type="Gene3D" id="1.10.287.80">
    <property type="entry name" value="ATP synthase, gamma subunit, helix hairpin domain"/>
    <property type="match status" value="1"/>
</dbReference>
<comment type="caution">
    <text evidence="10">The sequence shown here is derived from an EMBL/GenBank/DDBJ whole genome shotgun (WGS) entry which is preliminary data.</text>
</comment>
<keyword evidence="5" id="KW-0375">Hydrogen ion transport</keyword>